<dbReference type="OrthoDB" id="187171at2759"/>
<sequence length="268" mass="30773">MFAHFERGSSEVDWCEANYEFSPSIAEFFNTISNVIYLVIPPFIAYLFRPYSNHVGQGINIIWVLLVVIGASSAYFHATLSLVGQLLDELAILWVLMTAFALWAPKWIVTYCPFYGERCRLAYLMVLFGIFGTLLGFIYPIANAFALLLLGIPLVFLIVSEVKESSNKKVKRLGFFCTFWWVVAIVVWVNDRVFCDIWTRISFPYLHCAWHILIFVASYFACVIASHQYAVKEFPQFKPSIAYWPDASYQLGFPYVTVHSDDEKDLIA</sequence>
<name>A0A6P8ITY9_ACTTE</name>
<evidence type="ECO:0000256" key="6">
    <source>
        <dbReference type="ARBA" id="ARBA00023136"/>
    </source>
</evidence>
<feature type="binding site" evidence="7">
    <location>
        <position position="14"/>
    </location>
    <ligand>
        <name>Ca(2+)</name>
        <dbReference type="ChEBI" id="CHEBI:29108"/>
    </ligand>
</feature>
<keyword evidence="8" id="KW-0862">Zinc</keyword>
<evidence type="ECO:0000313" key="11">
    <source>
        <dbReference type="RefSeq" id="XP_031570504.1"/>
    </source>
</evidence>
<proteinExistence type="inferred from homology"/>
<comment type="cofactor">
    <cofactor evidence="8">
        <name>Zn(2+)</name>
        <dbReference type="ChEBI" id="CHEBI:29105"/>
    </cofactor>
</comment>
<dbReference type="GO" id="GO:0016020">
    <property type="term" value="C:membrane"/>
    <property type="evidence" value="ECO:0007669"/>
    <property type="project" value="UniProtKB-SubCell"/>
</dbReference>
<feature type="transmembrane region" description="Helical" evidence="9">
    <location>
        <begin position="144"/>
        <end position="160"/>
    </location>
</feature>
<feature type="binding site" evidence="8">
    <location>
        <position position="211"/>
    </location>
    <ligand>
        <name>Zn(2+)</name>
        <dbReference type="ChEBI" id="CHEBI:29105"/>
        <note>catalytic</note>
    </ligand>
</feature>
<feature type="binding site" evidence="8">
    <location>
        <position position="77"/>
    </location>
    <ligand>
        <name>Zn(2+)</name>
        <dbReference type="ChEBI" id="CHEBI:29105"/>
        <note>catalytic</note>
    </ligand>
</feature>
<reference evidence="11" key="1">
    <citation type="submission" date="2025-08" db="UniProtKB">
        <authorList>
            <consortium name="RefSeq"/>
        </authorList>
    </citation>
    <scope>IDENTIFICATION</scope>
    <source>
        <tissue evidence="11">Tentacle</tissue>
    </source>
</reference>
<accession>A0A6P8ITY9</accession>
<feature type="transmembrane region" description="Helical" evidence="9">
    <location>
        <begin position="28"/>
        <end position="48"/>
    </location>
</feature>
<dbReference type="RefSeq" id="XP_031570504.1">
    <property type="nucleotide sequence ID" value="XM_031714644.1"/>
</dbReference>
<comment type="similarity">
    <text evidence="2 9">Belongs to the alkaline ceramidase family.</text>
</comment>
<keyword evidence="4 9" id="KW-0378">Hydrolase</keyword>
<evidence type="ECO:0000256" key="1">
    <source>
        <dbReference type="ARBA" id="ARBA00004141"/>
    </source>
</evidence>
<protein>
    <recommendedName>
        <fullName evidence="9">Alkaline ceramidase</fullName>
        <ecNumber evidence="9">3.5.1.-</ecNumber>
    </recommendedName>
</protein>
<keyword evidence="9" id="KW-0443">Lipid metabolism</keyword>
<keyword evidence="5 9" id="KW-1133">Transmembrane helix</keyword>
<dbReference type="InParanoid" id="A0A6P8ITY9"/>
<dbReference type="PANTHER" id="PTHR46139">
    <property type="entry name" value="ALKALINE CERAMIDASE"/>
    <property type="match status" value="1"/>
</dbReference>
<feature type="transmembrane region" description="Helical" evidence="9">
    <location>
        <begin position="60"/>
        <end position="78"/>
    </location>
</feature>
<keyword evidence="3 9" id="KW-0812">Transmembrane</keyword>
<evidence type="ECO:0000256" key="8">
    <source>
        <dbReference type="PIRSR" id="PIRSR608901-2"/>
    </source>
</evidence>
<dbReference type="PANTHER" id="PTHR46139:SF3">
    <property type="entry name" value="ALKALINE CERAMIDASE"/>
    <property type="match status" value="1"/>
</dbReference>
<dbReference type="Proteomes" id="UP000515163">
    <property type="component" value="Unplaced"/>
</dbReference>
<feature type="binding site" evidence="8">
    <location>
        <position position="207"/>
    </location>
    <ligand>
        <name>Zn(2+)</name>
        <dbReference type="ChEBI" id="CHEBI:29105"/>
        <note>catalytic</note>
    </ligand>
</feature>
<keyword evidence="7" id="KW-0106">Calcium</keyword>
<evidence type="ECO:0000256" key="4">
    <source>
        <dbReference type="ARBA" id="ARBA00022801"/>
    </source>
</evidence>
<feature type="transmembrane region" description="Helical" evidence="9">
    <location>
        <begin position="172"/>
        <end position="189"/>
    </location>
</feature>
<feature type="binding site" evidence="7">
    <location>
        <position position="13"/>
    </location>
    <ligand>
        <name>Ca(2+)</name>
        <dbReference type="ChEBI" id="CHEBI:29108"/>
    </ligand>
</feature>
<feature type="transmembrane region" description="Helical" evidence="9">
    <location>
        <begin position="121"/>
        <end position="138"/>
    </location>
</feature>
<evidence type="ECO:0000256" key="9">
    <source>
        <dbReference type="RuleBase" id="RU364079"/>
    </source>
</evidence>
<dbReference type="FunCoup" id="A0A6P8ITY9">
    <property type="interactions" value="695"/>
</dbReference>
<feature type="binding site" evidence="7">
    <location>
        <position position="27"/>
    </location>
    <ligand>
        <name>Ca(2+)</name>
        <dbReference type="ChEBI" id="CHEBI:29108"/>
    </ligand>
</feature>
<comment type="subcellular location">
    <subcellularLocation>
        <location evidence="1">Membrane</location>
        <topology evidence="1">Multi-pass membrane protein</topology>
    </subcellularLocation>
</comment>
<keyword evidence="10" id="KW-1185">Reference proteome</keyword>
<feature type="binding site" evidence="7">
    <location>
        <position position="18"/>
    </location>
    <ligand>
        <name>Ca(2+)</name>
        <dbReference type="ChEBI" id="CHEBI:29108"/>
    </ligand>
</feature>
<organism evidence="10 11">
    <name type="scientific">Actinia tenebrosa</name>
    <name type="common">Australian red waratah sea anemone</name>
    <dbReference type="NCBI Taxonomy" id="6105"/>
    <lineage>
        <taxon>Eukaryota</taxon>
        <taxon>Metazoa</taxon>
        <taxon>Cnidaria</taxon>
        <taxon>Anthozoa</taxon>
        <taxon>Hexacorallia</taxon>
        <taxon>Actiniaria</taxon>
        <taxon>Actiniidae</taxon>
        <taxon>Actinia</taxon>
    </lineage>
</organism>
<dbReference type="KEGG" id="aten:116304857"/>
<dbReference type="GO" id="GO:0046514">
    <property type="term" value="P:ceramide catabolic process"/>
    <property type="evidence" value="ECO:0007669"/>
    <property type="project" value="TreeGrafter"/>
</dbReference>
<dbReference type="GO" id="GO:0046872">
    <property type="term" value="F:metal ion binding"/>
    <property type="evidence" value="ECO:0007669"/>
    <property type="project" value="UniProtKB-KW"/>
</dbReference>
<comment type="function">
    <text evidence="9">Hydrolyzes the sphingolipid ceramide into sphingosine and free fatty acid.</text>
</comment>
<evidence type="ECO:0000256" key="5">
    <source>
        <dbReference type="ARBA" id="ARBA00022989"/>
    </source>
</evidence>
<gene>
    <name evidence="11" type="primary">LOC116304857</name>
</gene>
<evidence type="ECO:0000256" key="3">
    <source>
        <dbReference type="ARBA" id="ARBA00022692"/>
    </source>
</evidence>
<evidence type="ECO:0000256" key="2">
    <source>
        <dbReference type="ARBA" id="ARBA00009780"/>
    </source>
</evidence>
<dbReference type="AlphaFoldDB" id="A0A6P8ITY9"/>
<keyword evidence="7" id="KW-0479">Metal-binding</keyword>
<feature type="binding site" evidence="7">
    <location>
        <position position="16"/>
    </location>
    <ligand>
        <name>Ca(2+)</name>
        <dbReference type="ChEBI" id="CHEBI:29108"/>
    </ligand>
</feature>
<evidence type="ECO:0000256" key="7">
    <source>
        <dbReference type="PIRSR" id="PIRSR608901-1"/>
    </source>
</evidence>
<dbReference type="GO" id="GO:0016811">
    <property type="term" value="F:hydrolase activity, acting on carbon-nitrogen (but not peptide) bonds, in linear amides"/>
    <property type="evidence" value="ECO:0007669"/>
    <property type="project" value="InterPro"/>
</dbReference>
<feature type="transmembrane region" description="Helical" evidence="9">
    <location>
        <begin position="90"/>
        <end position="109"/>
    </location>
</feature>
<keyword evidence="6 9" id="KW-0472">Membrane</keyword>
<dbReference type="Pfam" id="PF05875">
    <property type="entry name" value="Ceramidase"/>
    <property type="match status" value="1"/>
</dbReference>
<dbReference type="EC" id="3.5.1.-" evidence="9"/>
<feature type="transmembrane region" description="Helical" evidence="9">
    <location>
        <begin position="209"/>
        <end position="231"/>
    </location>
</feature>
<dbReference type="InterPro" id="IPR008901">
    <property type="entry name" value="ACER"/>
</dbReference>
<evidence type="ECO:0000313" key="10">
    <source>
        <dbReference type="Proteomes" id="UP000515163"/>
    </source>
</evidence>
<dbReference type="GeneID" id="116304857"/>